<dbReference type="Pfam" id="PF01081">
    <property type="entry name" value="Aldolase"/>
    <property type="match status" value="1"/>
</dbReference>
<dbReference type="GO" id="GO:0008675">
    <property type="term" value="F:2-dehydro-3-deoxy-phosphogluconate aldolase activity"/>
    <property type="evidence" value="ECO:0007669"/>
    <property type="project" value="UniProtKB-EC"/>
</dbReference>
<dbReference type="Proteomes" id="UP000656804">
    <property type="component" value="Unassembled WGS sequence"/>
</dbReference>
<comment type="caution">
    <text evidence="9">The sequence shown here is derived from an EMBL/GenBank/DDBJ whole genome shotgun (WGS) entry which is preliminary data.</text>
</comment>
<keyword evidence="6 9" id="KW-0456">Lyase</keyword>
<dbReference type="PROSITE" id="PS00159">
    <property type="entry name" value="ALDOLASE_KDPG_KHG_1"/>
    <property type="match status" value="1"/>
</dbReference>
<dbReference type="InterPro" id="IPR013785">
    <property type="entry name" value="Aldolase_TIM"/>
</dbReference>
<accession>A0A930UYL1</accession>
<dbReference type="SUPFAM" id="SSF51569">
    <property type="entry name" value="Aldolase"/>
    <property type="match status" value="1"/>
</dbReference>
<comment type="similarity">
    <text evidence="3">Belongs to the KHG/KDPG aldolase family.</text>
</comment>
<dbReference type="NCBIfam" id="TIGR01182">
    <property type="entry name" value="eda"/>
    <property type="match status" value="1"/>
</dbReference>
<evidence type="ECO:0000313" key="10">
    <source>
        <dbReference type="Proteomes" id="UP000656804"/>
    </source>
</evidence>
<keyword evidence="8" id="KW-0119">Carbohydrate metabolism</keyword>
<dbReference type="PROSITE" id="PS00160">
    <property type="entry name" value="ALDOLASE_KDPG_KHG_2"/>
    <property type="match status" value="1"/>
</dbReference>
<keyword evidence="7" id="KW-0704">Schiff base</keyword>
<dbReference type="PANTHER" id="PTHR30246">
    <property type="entry name" value="2-KETO-3-DEOXY-6-PHOSPHOGLUCONATE ALDOLASE"/>
    <property type="match status" value="1"/>
</dbReference>
<evidence type="ECO:0000256" key="1">
    <source>
        <dbReference type="ARBA" id="ARBA00000654"/>
    </source>
</evidence>
<evidence type="ECO:0000256" key="5">
    <source>
        <dbReference type="ARBA" id="ARBA00013063"/>
    </source>
</evidence>
<evidence type="ECO:0000256" key="7">
    <source>
        <dbReference type="ARBA" id="ARBA00023270"/>
    </source>
</evidence>
<dbReference type="AlphaFoldDB" id="A0A930UYL1"/>
<evidence type="ECO:0000313" key="9">
    <source>
        <dbReference type="EMBL" id="MBF4162491.1"/>
    </source>
</evidence>
<reference evidence="9" key="1">
    <citation type="submission" date="2020-11" db="EMBL/GenBank/DDBJ databases">
        <title>Nocardioides sp. CBS4Y-1, whole genome shotgun sequence.</title>
        <authorList>
            <person name="Tuo L."/>
        </authorList>
    </citation>
    <scope>NUCLEOTIDE SEQUENCE</scope>
    <source>
        <strain evidence="9">CBS4Y-1</strain>
    </source>
</reference>
<comment type="catalytic activity">
    <reaction evidence="1">
        <text>2-dehydro-3-deoxy-6-phospho-D-gluconate = D-glyceraldehyde 3-phosphate + pyruvate</text>
        <dbReference type="Rhea" id="RHEA:17089"/>
        <dbReference type="ChEBI" id="CHEBI:15361"/>
        <dbReference type="ChEBI" id="CHEBI:57569"/>
        <dbReference type="ChEBI" id="CHEBI:59776"/>
        <dbReference type="EC" id="4.1.2.14"/>
    </reaction>
</comment>
<comment type="pathway">
    <text evidence="2">Carbohydrate acid metabolism; 2-dehydro-3-deoxy-D-gluconate degradation; D-glyceraldehyde 3-phosphate and pyruvate from 2-dehydro-3-deoxy-D-gluconate: step 2/2.</text>
</comment>
<keyword evidence="10" id="KW-1185">Reference proteome</keyword>
<dbReference type="CDD" id="cd00452">
    <property type="entry name" value="KDPG_aldolase"/>
    <property type="match status" value="1"/>
</dbReference>
<evidence type="ECO:0000256" key="3">
    <source>
        <dbReference type="ARBA" id="ARBA00006906"/>
    </source>
</evidence>
<protein>
    <recommendedName>
        <fullName evidence="5">2-dehydro-3-deoxy-phosphogluconate aldolase</fullName>
        <ecNumber evidence="5">4.1.2.14</ecNumber>
    </recommendedName>
</protein>
<evidence type="ECO:0000256" key="8">
    <source>
        <dbReference type="ARBA" id="ARBA00023277"/>
    </source>
</evidence>
<dbReference type="InterPro" id="IPR031338">
    <property type="entry name" value="KDPG/KHG_AS_2"/>
</dbReference>
<dbReference type="Gene3D" id="3.20.20.70">
    <property type="entry name" value="Aldolase class I"/>
    <property type="match status" value="1"/>
</dbReference>
<proteinExistence type="inferred from homology"/>
<evidence type="ECO:0000256" key="4">
    <source>
        <dbReference type="ARBA" id="ARBA00011233"/>
    </source>
</evidence>
<comment type="subunit">
    <text evidence="4">Homotrimer.</text>
</comment>
<evidence type="ECO:0000256" key="2">
    <source>
        <dbReference type="ARBA" id="ARBA00004736"/>
    </source>
</evidence>
<dbReference type="InterPro" id="IPR000887">
    <property type="entry name" value="Aldlse_KDPG_KHG"/>
</dbReference>
<evidence type="ECO:0000256" key="6">
    <source>
        <dbReference type="ARBA" id="ARBA00023239"/>
    </source>
</evidence>
<dbReference type="EMBL" id="JADIVZ010000005">
    <property type="protein sequence ID" value="MBF4162491.1"/>
    <property type="molecule type" value="Genomic_DNA"/>
</dbReference>
<name>A0A930UYL1_9ACTN</name>
<dbReference type="InterPro" id="IPR031337">
    <property type="entry name" value="KDPG/KHG_AS_1"/>
</dbReference>
<dbReference type="PANTHER" id="PTHR30246:SF1">
    <property type="entry name" value="2-DEHYDRO-3-DEOXY-6-PHOSPHOGALACTONATE ALDOLASE-RELATED"/>
    <property type="match status" value="1"/>
</dbReference>
<organism evidence="9 10">
    <name type="scientific">Nocardioides acrostichi</name>
    <dbReference type="NCBI Taxonomy" id="2784339"/>
    <lineage>
        <taxon>Bacteria</taxon>
        <taxon>Bacillati</taxon>
        <taxon>Actinomycetota</taxon>
        <taxon>Actinomycetes</taxon>
        <taxon>Propionibacteriales</taxon>
        <taxon>Nocardioidaceae</taxon>
        <taxon>Nocardioides</taxon>
    </lineage>
</organism>
<gene>
    <name evidence="9" type="primary">eda</name>
    <name evidence="9" type="ORF">ISG29_12395</name>
</gene>
<dbReference type="NCBIfam" id="NF004325">
    <property type="entry name" value="PRK05718.1"/>
    <property type="match status" value="1"/>
</dbReference>
<sequence length="219" mass="21840">MRCSLTSTPEPPRGAGGSLLDLVPVVPVVVIDDLAHAVPTARALVAGGLPVIELTLRTPVALDAVRAIAAEVPEITLGVGTVTTPAQAEAAADAGAGFLVSPGTTPTLLRAMLEVGLPFLPGTATVTEAIAVLEGGVSEMKFFPAEASGGAAYLKSIASPLPAARFCPTGGITAASAPTYLALPNVGCVGGSWLTPADALAAGDWTRIETLAREAAALR</sequence>
<dbReference type="EC" id="4.1.2.14" evidence="5"/>